<evidence type="ECO:0000313" key="1">
    <source>
        <dbReference type="EMBL" id="CDW45359.1"/>
    </source>
</evidence>
<name>A0A0K2V4F4_LEPSM</name>
<proteinExistence type="predicted"/>
<sequence>MNIICKVVDNIVEKNACKEKGGKTYGIIVF</sequence>
<reference evidence="1" key="1">
    <citation type="submission" date="2014-05" db="EMBL/GenBank/DDBJ databases">
        <authorList>
            <person name="Chronopoulou M."/>
        </authorList>
    </citation>
    <scope>NUCLEOTIDE SEQUENCE</scope>
    <source>
        <tissue evidence="1">Whole organism</tissue>
    </source>
</reference>
<organism evidence="1">
    <name type="scientific">Lepeophtheirus salmonis</name>
    <name type="common">Salmon louse</name>
    <name type="synonym">Caligus salmonis</name>
    <dbReference type="NCBI Taxonomy" id="72036"/>
    <lineage>
        <taxon>Eukaryota</taxon>
        <taxon>Metazoa</taxon>
        <taxon>Ecdysozoa</taxon>
        <taxon>Arthropoda</taxon>
        <taxon>Crustacea</taxon>
        <taxon>Multicrustacea</taxon>
        <taxon>Hexanauplia</taxon>
        <taxon>Copepoda</taxon>
        <taxon>Siphonostomatoida</taxon>
        <taxon>Caligidae</taxon>
        <taxon>Lepeophtheirus</taxon>
    </lineage>
</organism>
<dbReference type="AlphaFoldDB" id="A0A0K2V4F4"/>
<protein>
    <submittedName>
        <fullName evidence="1">Uncharacterized protein</fullName>
    </submittedName>
</protein>
<accession>A0A0K2V4F4</accession>
<dbReference type="EMBL" id="HACA01027998">
    <property type="protein sequence ID" value="CDW45359.1"/>
    <property type="molecule type" value="Transcribed_RNA"/>
</dbReference>